<dbReference type="Proteomes" id="UP000280296">
    <property type="component" value="Unassembled WGS sequence"/>
</dbReference>
<dbReference type="InterPro" id="IPR051909">
    <property type="entry name" value="MFP_Cation_Efflux"/>
</dbReference>
<feature type="domain" description="CusB-like beta-barrel" evidence="5">
    <location>
        <begin position="408"/>
        <end position="491"/>
    </location>
</feature>
<dbReference type="EMBL" id="RYZH01000027">
    <property type="protein sequence ID" value="RUL86976.1"/>
    <property type="molecule type" value="Genomic_DNA"/>
</dbReference>
<dbReference type="InterPro" id="IPR058792">
    <property type="entry name" value="Beta-barrel_RND_2"/>
</dbReference>
<dbReference type="PROSITE" id="PS51257">
    <property type="entry name" value="PROKAR_LIPOPROTEIN"/>
    <property type="match status" value="1"/>
</dbReference>
<protein>
    <submittedName>
        <fullName evidence="7">Efflux RND transporter periplasmic adaptor subunit</fullName>
    </submittedName>
</protein>
<feature type="domain" description="CzcB-like C-terminal circularly permuted SH3-like" evidence="6">
    <location>
        <begin position="497"/>
        <end position="557"/>
    </location>
</feature>
<feature type="region of interest" description="Disordered" evidence="4">
    <location>
        <begin position="342"/>
        <end position="367"/>
    </location>
</feature>
<evidence type="ECO:0000313" key="8">
    <source>
        <dbReference type="Proteomes" id="UP000280296"/>
    </source>
</evidence>
<comment type="similarity">
    <text evidence="1">Belongs to the membrane fusion protein (MFP) (TC 8.A.1) family.</text>
</comment>
<dbReference type="Gene3D" id="1.10.287.470">
    <property type="entry name" value="Helix hairpin bin"/>
    <property type="match status" value="1"/>
</dbReference>
<evidence type="ECO:0000259" key="6">
    <source>
        <dbReference type="Pfam" id="PF25975"/>
    </source>
</evidence>
<dbReference type="Pfam" id="PF25954">
    <property type="entry name" value="Beta-barrel_RND_2"/>
    <property type="match status" value="1"/>
</dbReference>
<feature type="region of interest" description="Disordered" evidence="4">
    <location>
        <begin position="35"/>
        <end position="65"/>
    </location>
</feature>
<evidence type="ECO:0000256" key="3">
    <source>
        <dbReference type="SAM" id="Coils"/>
    </source>
</evidence>
<dbReference type="PANTHER" id="PTHR30097">
    <property type="entry name" value="CATION EFFLUX SYSTEM PROTEIN CUSB"/>
    <property type="match status" value="1"/>
</dbReference>
<dbReference type="AlphaFoldDB" id="A0A432MIK0"/>
<evidence type="ECO:0000256" key="4">
    <source>
        <dbReference type="SAM" id="MobiDB-lite"/>
    </source>
</evidence>
<dbReference type="Pfam" id="PF25975">
    <property type="entry name" value="CzcB_C"/>
    <property type="match status" value="1"/>
</dbReference>
<dbReference type="RefSeq" id="WP_126726162.1">
    <property type="nucleotide sequence ID" value="NZ_RYZH01000027.1"/>
</dbReference>
<dbReference type="GO" id="GO:0015679">
    <property type="term" value="P:plasma membrane copper ion transport"/>
    <property type="evidence" value="ECO:0007669"/>
    <property type="project" value="TreeGrafter"/>
</dbReference>
<feature type="compositionally biased region" description="Low complexity" evidence="4">
    <location>
        <begin position="356"/>
        <end position="367"/>
    </location>
</feature>
<accession>A0A432MIK0</accession>
<dbReference type="GO" id="GO:0016020">
    <property type="term" value="C:membrane"/>
    <property type="evidence" value="ECO:0007669"/>
    <property type="project" value="InterPro"/>
</dbReference>
<dbReference type="GO" id="GO:0022857">
    <property type="term" value="F:transmembrane transporter activity"/>
    <property type="evidence" value="ECO:0007669"/>
    <property type="project" value="InterPro"/>
</dbReference>
<evidence type="ECO:0000256" key="2">
    <source>
        <dbReference type="ARBA" id="ARBA00022448"/>
    </source>
</evidence>
<keyword evidence="8" id="KW-1185">Reference proteome</keyword>
<evidence type="ECO:0000313" key="7">
    <source>
        <dbReference type="EMBL" id="RUL86976.1"/>
    </source>
</evidence>
<dbReference type="GO" id="GO:0046914">
    <property type="term" value="F:transition metal ion binding"/>
    <property type="evidence" value="ECO:0007669"/>
    <property type="project" value="TreeGrafter"/>
</dbReference>
<name>A0A432MIK0_9BACT</name>
<gene>
    <name evidence="7" type="ORF">TsocGM_14360</name>
</gene>
<organism evidence="7 8">
    <name type="scientific">Tautonia sociabilis</name>
    <dbReference type="NCBI Taxonomy" id="2080755"/>
    <lineage>
        <taxon>Bacteria</taxon>
        <taxon>Pseudomonadati</taxon>
        <taxon>Planctomycetota</taxon>
        <taxon>Planctomycetia</taxon>
        <taxon>Isosphaerales</taxon>
        <taxon>Isosphaeraceae</taxon>
        <taxon>Tautonia</taxon>
    </lineage>
</organism>
<dbReference type="Gene3D" id="2.40.30.170">
    <property type="match status" value="1"/>
</dbReference>
<keyword evidence="2" id="KW-0813">Transport</keyword>
<evidence type="ECO:0000259" key="5">
    <source>
        <dbReference type="Pfam" id="PF25954"/>
    </source>
</evidence>
<dbReference type="PANTHER" id="PTHR30097:SF15">
    <property type="entry name" value="CATION EFFLUX SYSTEM PROTEIN CUSB"/>
    <property type="match status" value="1"/>
</dbReference>
<reference evidence="7 8" key="2">
    <citation type="submission" date="2019-01" db="EMBL/GenBank/DDBJ databases">
        <title>Tautonia sociabilis, a novel thermotolerant planctomycete of Isosphaeraceae family, isolated from a 4000 m deep subterranean habitat.</title>
        <authorList>
            <person name="Kovaleva O.L."/>
            <person name="Elcheninov A.G."/>
            <person name="Van Heerden E."/>
            <person name="Toshchakov S.V."/>
            <person name="Novikov A."/>
            <person name="Bonch-Osmolovskaya E.A."/>
            <person name="Kublanov I.V."/>
        </authorList>
    </citation>
    <scope>NUCLEOTIDE SEQUENCE [LARGE SCALE GENOMIC DNA]</scope>
    <source>
        <strain evidence="7 8">GM2012</strain>
    </source>
</reference>
<dbReference type="InterPro" id="IPR058649">
    <property type="entry name" value="CzcB_C"/>
</dbReference>
<dbReference type="FunFam" id="2.40.30.170:FF:000010">
    <property type="entry name" value="Efflux RND transporter periplasmic adaptor subunit"/>
    <property type="match status" value="1"/>
</dbReference>
<evidence type="ECO:0000256" key="1">
    <source>
        <dbReference type="ARBA" id="ARBA00009477"/>
    </source>
</evidence>
<dbReference type="SUPFAM" id="SSF111369">
    <property type="entry name" value="HlyD-like secretion proteins"/>
    <property type="match status" value="1"/>
</dbReference>
<dbReference type="GO" id="GO:0030288">
    <property type="term" value="C:outer membrane-bounded periplasmic space"/>
    <property type="evidence" value="ECO:0007669"/>
    <property type="project" value="TreeGrafter"/>
</dbReference>
<comment type="caution">
    <text evidence="7">The sequence shown here is derived from an EMBL/GenBank/DDBJ whole genome shotgun (WGS) entry which is preliminary data.</text>
</comment>
<dbReference type="GO" id="GO:0060003">
    <property type="term" value="P:copper ion export"/>
    <property type="evidence" value="ECO:0007669"/>
    <property type="project" value="TreeGrafter"/>
</dbReference>
<dbReference type="Gene3D" id="2.40.420.20">
    <property type="match status" value="1"/>
</dbReference>
<sequence length="573" mass="60874">MTSRRLIPLGRRGGSLIAALGAFMLTLGCGHEHDHAHESAEHAHPHDSAGHDEGSQLAEAEAPTESVTLASGGLELFMEHPYLVVGQGAKFNVHLTVLADGMPIRAGTLTATAKGPGGKSVTVVQEGPKTPGIYGPTIAFPEAGTSELSLVLEGPQASGTIRVPVAVYPSPAAALKAASENAEEEPEGAITFLKEQAWKIGLITEPAGKRLLVERLIVPGEITPAAGAKAVVTPPLAGRLLPPPGGAFPRVGQRVEPGQVVAIVQVLQSDLGEKLREAEIEIRKAKIELDHTRAVYERQKTLVASDAISRRQFDETERALRTAEAEYQGRLEAKRIYEESRLTPLAGTTSRGGDPGASAGAAAPAEPLPSSLLPLRAPIAGTVTSAAATQGEYVDPEHTLFTLIDLGRVWVEAKVSEFDLERVEQAPGASLTLAAYPDRLYDILGDGRGRLIDVGSVVDVATRTLPVRYELENREGVLRVGMFAEVAIQTSRREEAVAVPETAIVDEDGRPTAYVLLDGEHFQRRDLELGIRDSGFVEVRRGIEPGERVVTRGAYAIRLASVSSVIPAHGHAH</sequence>
<dbReference type="OrthoDB" id="9800613at2"/>
<feature type="compositionally biased region" description="Basic and acidic residues" evidence="4">
    <location>
        <begin position="35"/>
        <end position="54"/>
    </location>
</feature>
<dbReference type="InterPro" id="IPR006143">
    <property type="entry name" value="RND_pump_MFP"/>
</dbReference>
<feature type="coiled-coil region" evidence="3">
    <location>
        <begin position="268"/>
        <end position="295"/>
    </location>
</feature>
<keyword evidence="3" id="KW-0175">Coiled coil</keyword>
<reference evidence="7 8" key="1">
    <citation type="submission" date="2018-12" db="EMBL/GenBank/DDBJ databases">
        <authorList>
            <person name="Toschakov S.V."/>
        </authorList>
    </citation>
    <scope>NUCLEOTIDE SEQUENCE [LARGE SCALE GENOMIC DNA]</scope>
    <source>
        <strain evidence="7 8">GM2012</strain>
    </source>
</reference>
<dbReference type="NCBIfam" id="TIGR01730">
    <property type="entry name" value="RND_mfp"/>
    <property type="match status" value="1"/>
</dbReference>
<proteinExistence type="inferred from homology"/>